<protein>
    <submittedName>
        <fullName evidence="1">Uncharacterized protein</fullName>
    </submittedName>
</protein>
<comment type="caution">
    <text evidence="1">The sequence shown here is derived from an EMBL/GenBank/DDBJ whole genome shotgun (WGS) entry which is preliminary data.</text>
</comment>
<dbReference type="EMBL" id="REGN01002091">
    <property type="protein sequence ID" value="RNA30371.1"/>
    <property type="molecule type" value="Genomic_DNA"/>
</dbReference>
<gene>
    <name evidence="1" type="ORF">BpHYR1_033613</name>
</gene>
<dbReference type="AlphaFoldDB" id="A0A3M7S3N5"/>
<name>A0A3M7S3N5_BRAPC</name>
<accession>A0A3M7S3N5</accession>
<sequence length="73" mass="8501">MEKLRQMDIIVLLIHPAFCPKPSLFEAKTIVKIEFHFCRKYEHNNQKGIVPWRNENDVMHDGGVSVELTHGTI</sequence>
<reference evidence="1 2" key="1">
    <citation type="journal article" date="2018" name="Sci. Rep.">
        <title>Genomic signatures of local adaptation to the degree of environmental predictability in rotifers.</title>
        <authorList>
            <person name="Franch-Gras L."/>
            <person name="Hahn C."/>
            <person name="Garcia-Roger E.M."/>
            <person name="Carmona M.J."/>
            <person name="Serra M."/>
            <person name="Gomez A."/>
        </authorList>
    </citation>
    <scope>NUCLEOTIDE SEQUENCE [LARGE SCALE GENOMIC DNA]</scope>
    <source>
        <strain evidence="1">HYR1</strain>
    </source>
</reference>
<keyword evidence="2" id="KW-1185">Reference proteome</keyword>
<dbReference type="Proteomes" id="UP000276133">
    <property type="component" value="Unassembled WGS sequence"/>
</dbReference>
<proteinExistence type="predicted"/>
<organism evidence="1 2">
    <name type="scientific">Brachionus plicatilis</name>
    <name type="common">Marine rotifer</name>
    <name type="synonym">Brachionus muelleri</name>
    <dbReference type="NCBI Taxonomy" id="10195"/>
    <lineage>
        <taxon>Eukaryota</taxon>
        <taxon>Metazoa</taxon>
        <taxon>Spiralia</taxon>
        <taxon>Gnathifera</taxon>
        <taxon>Rotifera</taxon>
        <taxon>Eurotatoria</taxon>
        <taxon>Monogononta</taxon>
        <taxon>Pseudotrocha</taxon>
        <taxon>Ploima</taxon>
        <taxon>Brachionidae</taxon>
        <taxon>Brachionus</taxon>
    </lineage>
</organism>
<evidence type="ECO:0000313" key="2">
    <source>
        <dbReference type="Proteomes" id="UP000276133"/>
    </source>
</evidence>
<evidence type="ECO:0000313" key="1">
    <source>
        <dbReference type="EMBL" id="RNA30371.1"/>
    </source>
</evidence>